<proteinExistence type="predicted"/>
<comment type="caution">
    <text evidence="1">The sequence shown here is derived from an EMBL/GenBank/DDBJ whole genome shotgun (WGS) entry which is preliminary data.</text>
</comment>
<evidence type="ECO:0000313" key="1">
    <source>
        <dbReference type="EMBL" id="MPM46205.1"/>
    </source>
</evidence>
<accession>A0A644ZZ27</accession>
<dbReference type="EMBL" id="VSSQ01011183">
    <property type="protein sequence ID" value="MPM46205.1"/>
    <property type="molecule type" value="Genomic_DNA"/>
</dbReference>
<reference evidence="1" key="1">
    <citation type="submission" date="2019-08" db="EMBL/GenBank/DDBJ databases">
        <authorList>
            <person name="Kucharzyk K."/>
            <person name="Murdoch R.W."/>
            <person name="Higgins S."/>
            <person name="Loffler F."/>
        </authorList>
    </citation>
    <scope>NUCLEOTIDE SEQUENCE</scope>
</reference>
<gene>
    <name evidence="1" type="ORF">SDC9_92903</name>
</gene>
<sequence>MSVEHRHAHRGRRDAQIRQIKNLSGLIDHLLFFFCVAGIEEYIDLRQDVPCDRVGELLGGFALKPVFQIAVSAHARAGDCLVGRIDHALESVFHGEGLECHHRLNG</sequence>
<dbReference type="AlphaFoldDB" id="A0A644ZZ27"/>
<protein>
    <submittedName>
        <fullName evidence="1">Uncharacterized protein</fullName>
    </submittedName>
</protein>
<name>A0A644ZZ27_9ZZZZ</name>
<organism evidence="1">
    <name type="scientific">bioreactor metagenome</name>
    <dbReference type="NCBI Taxonomy" id="1076179"/>
    <lineage>
        <taxon>unclassified sequences</taxon>
        <taxon>metagenomes</taxon>
        <taxon>ecological metagenomes</taxon>
    </lineage>
</organism>